<evidence type="ECO:0000256" key="5">
    <source>
        <dbReference type="SAM" id="MobiDB-lite"/>
    </source>
</evidence>
<keyword evidence="4" id="KW-0472">Membrane</keyword>
<comment type="caution">
    <text evidence="6">The sequence shown here is derived from an EMBL/GenBank/DDBJ whole genome shotgun (WGS) entry which is preliminary data.</text>
</comment>
<keyword evidence="2 4" id="KW-0496">Mitochondrion</keyword>
<dbReference type="PANTHER" id="PTHR22977">
    <property type="entry name" value="COX ASSEMBLY MITOCHONDRIAL PROTEIN"/>
    <property type="match status" value="1"/>
</dbReference>
<protein>
    <recommendedName>
        <fullName evidence="4">COX assembly mitochondrial protein</fullName>
    </recommendedName>
</protein>
<comment type="similarity">
    <text evidence="1 4">Belongs to the CMC family.</text>
</comment>
<dbReference type="FunCoup" id="A0A1Z5TTH4">
    <property type="interactions" value="133"/>
</dbReference>
<dbReference type="InterPro" id="IPR013892">
    <property type="entry name" value="Cyt_c_biogenesis_Cmc1-like"/>
</dbReference>
<sequence length="80" mass="9224">MHPHLHTKDNKGCEEIMTALDECHAQGFLWKAMGMCSNIKRDVNKCLRAERLERTASNREQAKEKRQKVQAVWADIDANS</sequence>
<name>A0A1Z5TTH4_HORWE</name>
<keyword evidence="3" id="KW-1015">Disulfide bond</keyword>
<evidence type="ECO:0000313" key="7">
    <source>
        <dbReference type="Proteomes" id="UP000194280"/>
    </source>
</evidence>
<evidence type="ECO:0000256" key="3">
    <source>
        <dbReference type="ARBA" id="ARBA00023157"/>
    </source>
</evidence>
<comment type="function">
    <text evidence="4">Required for mitochondrial cytochrome c oxidase (COX) assembly and respiration.</text>
</comment>
<keyword evidence="4" id="KW-0999">Mitochondrion inner membrane</keyword>
<accession>A0A1Z5TTH4</accession>
<dbReference type="EMBL" id="MUNK01000004">
    <property type="protein sequence ID" value="OTA39342.1"/>
    <property type="molecule type" value="Genomic_DNA"/>
</dbReference>
<evidence type="ECO:0000313" key="6">
    <source>
        <dbReference type="EMBL" id="OTA39342.1"/>
    </source>
</evidence>
<reference evidence="6 7" key="1">
    <citation type="submission" date="2017-01" db="EMBL/GenBank/DDBJ databases">
        <title>The recent genome duplication of the halophilic yeast Hortaea werneckii: insights from long-read sequencing.</title>
        <authorList>
            <person name="Sinha S."/>
            <person name="Flibotte S."/>
            <person name="Neira M."/>
            <person name="Lenassi M."/>
            <person name="Gostincar C."/>
            <person name="Stajich J.E."/>
            <person name="Nislow C.E."/>
        </authorList>
    </citation>
    <scope>NUCLEOTIDE SEQUENCE [LARGE SCALE GENOMIC DNA]</scope>
    <source>
        <strain evidence="6 7">EXF-2000</strain>
    </source>
</reference>
<proteinExistence type="inferred from homology"/>
<comment type="subcellular location">
    <subcellularLocation>
        <location evidence="4">Mitochondrion inner membrane</location>
    </subcellularLocation>
</comment>
<dbReference type="AlphaFoldDB" id="A0A1Z5TTH4"/>
<dbReference type="PROSITE" id="PS51808">
    <property type="entry name" value="CHCH"/>
    <property type="match status" value="1"/>
</dbReference>
<keyword evidence="4" id="KW-0143">Chaperone</keyword>
<organism evidence="6 7">
    <name type="scientific">Hortaea werneckii EXF-2000</name>
    <dbReference type="NCBI Taxonomy" id="1157616"/>
    <lineage>
        <taxon>Eukaryota</taxon>
        <taxon>Fungi</taxon>
        <taxon>Dikarya</taxon>
        <taxon>Ascomycota</taxon>
        <taxon>Pezizomycotina</taxon>
        <taxon>Dothideomycetes</taxon>
        <taxon>Dothideomycetidae</taxon>
        <taxon>Mycosphaerellales</taxon>
        <taxon>Teratosphaeriaceae</taxon>
        <taxon>Hortaea</taxon>
    </lineage>
</organism>
<feature type="region of interest" description="Disordered" evidence="5">
    <location>
        <begin position="56"/>
        <end position="80"/>
    </location>
</feature>
<dbReference type="STRING" id="1157616.A0A1Z5TTH4"/>
<dbReference type="VEuPathDB" id="FungiDB:BTJ68_00771"/>
<evidence type="ECO:0000256" key="1">
    <source>
        <dbReference type="ARBA" id="ARBA00007347"/>
    </source>
</evidence>
<dbReference type="OrthoDB" id="532630at2759"/>
<dbReference type="Pfam" id="PF08583">
    <property type="entry name" value="Cmc1"/>
    <property type="match status" value="1"/>
</dbReference>
<evidence type="ECO:0000256" key="4">
    <source>
        <dbReference type="RuleBase" id="RU364104"/>
    </source>
</evidence>
<dbReference type="InParanoid" id="A0A1Z5TTH4"/>
<evidence type="ECO:0000256" key="2">
    <source>
        <dbReference type="ARBA" id="ARBA00023128"/>
    </source>
</evidence>
<dbReference type="GO" id="GO:0005743">
    <property type="term" value="C:mitochondrial inner membrane"/>
    <property type="evidence" value="ECO:0007669"/>
    <property type="project" value="UniProtKB-SubCell"/>
</dbReference>
<gene>
    <name evidence="6" type="ORF">BTJ68_00771</name>
</gene>
<keyword evidence="7" id="KW-1185">Reference proteome</keyword>
<dbReference type="Proteomes" id="UP000194280">
    <property type="component" value="Unassembled WGS sequence"/>
</dbReference>
<dbReference type="PANTHER" id="PTHR22977:SF1">
    <property type="entry name" value="COX ASSEMBLY MITOCHONDRIAL PROTEIN 2 HOMOLOG"/>
    <property type="match status" value="1"/>
</dbReference>